<organism evidence="1 2">
    <name type="scientific">Portunus trituberculatus</name>
    <name type="common">Swimming crab</name>
    <name type="synonym">Neptunus trituberculatus</name>
    <dbReference type="NCBI Taxonomy" id="210409"/>
    <lineage>
        <taxon>Eukaryota</taxon>
        <taxon>Metazoa</taxon>
        <taxon>Ecdysozoa</taxon>
        <taxon>Arthropoda</taxon>
        <taxon>Crustacea</taxon>
        <taxon>Multicrustacea</taxon>
        <taxon>Malacostraca</taxon>
        <taxon>Eumalacostraca</taxon>
        <taxon>Eucarida</taxon>
        <taxon>Decapoda</taxon>
        <taxon>Pleocyemata</taxon>
        <taxon>Brachyura</taxon>
        <taxon>Eubrachyura</taxon>
        <taxon>Portunoidea</taxon>
        <taxon>Portunidae</taxon>
        <taxon>Portuninae</taxon>
        <taxon>Portunus</taxon>
    </lineage>
</organism>
<sequence>MAAGVWLANAPRRRSTEKDWLTLNQTSLGRRKLRLMERTYGIALFSVLSKLLVQNTRKE</sequence>
<name>A0A5B7G3I6_PORTR</name>
<gene>
    <name evidence="1" type="ORF">E2C01_046029</name>
</gene>
<protein>
    <submittedName>
        <fullName evidence="1">Uncharacterized protein</fullName>
    </submittedName>
</protein>
<proteinExistence type="predicted"/>
<evidence type="ECO:0000313" key="2">
    <source>
        <dbReference type="Proteomes" id="UP000324222"/>
    </source>
</evidence>
<keyword evidence="2" id="KW-1185">Reference proteome</keyword>
<dbReference type="EMBL" id="VSRR010010674">
    <property type="protein sequence ID" value="MPC52167.1"/>
    <property type="molecule type" value="Genomic_DNA"/>
</dbReference>
<accession>A0A5B7G3I6</accession>
<reference evidence="1 2" key="1">
    <citation type="submission" date="2019-05" db="EMBL/GenBank/DDBJ databases">
        <title>Another draft genome of Portunus trituberculatus and its Hox gene families provides insights of decapod evolution.</title>
        <authorList>
            <person name="Jeong J.-H."/>
            <person name="Song I."/>
            <person name="Kim S."/>
            <person name="Choi T."/>
            <person name="Kim D."/>
            <person name="Ryu S."/>
            <person name="Kim W."/>
        </authorList>
    </citation>
    <scope>NUCLEOTIDE SEQUENCE [LARGE SCALE GENOMIC DNA]</scope>
    <source>
        <tissue evidence="1">Muscle</tissue>
    </source>
</reference>
<comment type="caution">
    <text evidence="1">The sequence shown here is derived from an EMBL/GenBank/DDBJ whole genome shotgun (WGS) entry which is preliminary data.</text>
</comment>
<dbReference type="Proteomes" id="UP000324222">
    <property type="component" value="Unassembled WGS sequence"/>
</dbReference>
<evidence type="ECO:0000313" key="1">
    <source>
        <dbReference type="EMBL" id="MPC52167.1"/>
    </source>
</evidence>
<dbReference type="AlphaFoldDB" id="A0A5B7G3I6"/>